<keyword evidence="4" id="KW-1185">Reference proteome</keyword>
<keyword evidence="2" id="KW-0812">Transmembrane</keyword>
<protein>
    <submittedName>
        <fullName evidence="3">Sec62/63 complex, subunit Sec66</fullName>
    </submittedName>
</protein>
<dbReference type="PANTHER" id="PTHR28229:SF1">
    <property type="entry name" value="TRANSLOCATION PROTEIN SEC66"/>
    <property type="match status" value="1"/>
</dbReference>
<reference evidence="3 4" key="1">
    <citation type="journal article" date="2021" name="Nat. Commun.">
        <title>Genetic determinants of endophytism in the Arabidopsis root mycobiome.</title>
        <authorList>
            <person name="Mesny F."/>
            <person name="Miyauchi S."/>
            <person name="Thiergart T."/>
            <person name="Pickel B."/>
            <person name="Atanasova L."/>
            <person name="Karlsson M."/>
            <person name="Huettel B."/>
            <person name="Barry K.W."/>
            <person name="Haridas S."/>
            <person name="Chen C."/>
            <person name="Bauer D."/>
            <person name="Andreopoulos W."/>
            <person name="Pangilinan J."/>
            <person name="LaButti K."/>
            <person name="Riley R."/>
            <person name="Lipzen A."/>
            <person name="Clum A."/>
            <person name="Drula E."/>
            <person name="Henrissat B."/>
            <person name="Kohler A."/>
            <person name="Grigoriev I.V."/>
            <person name="Martin F.M."/>
            <person name="Hacquard S."/>
        </authorList>
    </citation>
    <scope>NUCLEOTIDE SEQUENCE [LARGE SCALE GENOMIC DNA]</scope>
    <source>
        <strain evidence="3 4">MPI-CAGE-CH-0241</strain>
    </source>
</reference>
<evidence type="ECO:0000256" key="1">
    <source>
        <dbReference type="SAM" id="MobiDB-lite"/>
    </source>
</evidence>
<organism evidence="3 4">
    <name type="scientific">Thelonectria olida</name>
    <dbReference type="NCBI Taxonomy" id="1576542"/>
    <lineage>
        <taxon>Eukaryota</taxon>
        <taxon>Fungi</taxon>
        <taxon>Dikarya</taxon>
        <taxon>Ascomycota</taxon>
        <taxon>Pezizomycotina</taxon>
        <taxon>Sordariomycetes</taxon>
        <taxon>Hypocreomycetidae</taxon>
        <taxon>Hypocreales</taxon>
        <taxon>Nectriaceae</taxon>
        <taxon>Thelonectria</taxon>
    </lineage>
</organism>
<feature type="transmembrane region" description="Helical" evidence="2">
    <location>
        <begin position="12"/>
        <end position="32"/>
    </location>
</feature>
<evidence type="ECO:0000313" key="3">
    <source>
        <dbReference type="EMBL" id="KAH6898955.1"/>
    </source>
</evidence>
<evidence type="ECO:0000256" key="2">
    <source>
        <dbReference type="SAM" id="Phobius"/>
    </source>
</evidence>
<dbReference type="Pfam" id="PF09802">
    <property type="entry name" value="Sec66"/>
    <property type="match status" value="1"/>
</dbReference>
<sequence>MGMLDIDWKGLVLPLAYVIVLGSALMTFSRVYRKRKAAESANLAPWFGPHLQRNVYLSLLDQQPEDGDEKTSAVPDSVLRAALMRRAVEDIRRLIQVKNAKQACSTLLQRGSVGDDLWQRFERAEKDMEAELRDVVTEANALAPNWGQTIFQSAHEMTANAALRTQIDDVLSQTSSEKAWWEKRRGQIQSDFMKELDGSEQESSTKGVSEDDAVVVDTPATKGKKKGGKK</sequence>
<comment type="caution">
    <text evidence="3">The sequence shown here is derived from an EMBL/GenBank/DDBJ whole genome shotgun (WGS) entry which is preliminary data.</text>
</comment>
<keyword evidence="2" id="KW-1133">Transmembrane helix</keyword>
<accession>A0A9P9AYP8</accession>
<dbReference type="OrthoDB" id="73168at2759"/>
<dbReference type="Proteomes" id="UP000777438">
    <property type="component" value="Unassembled WGS sequence"/>
</dbReference>
<dbReference type="InterPro" id="IPR018624">
    <property type="entry name" value="Sec66"/>
</dbReference>
<dbReference type="EMBL" id="JAGPYM010000002">
    <property type="protein sequence ID" value="KAH6898955.1"/>
    <property type="molecule type" value="Genomic_DNA"/>
</dbReference>
<dbReference type="GO" id="GO:0031207">
    <property type="term" value="C:Sec62/Sec63 complex"/>
    <property type="evidence" value="ECO:0007669"/>
    <property type="project" value="InterPro"/>
</dbReference>
<dbReference type="GO" id="GO:0031204">
    <property type="term" value="P:post-translational protein targeting to membrane, translocation"/>
    <property type="evidence" value="ECO:0007669"/>
    <property type="project" value="InterPro"/>
</dbReference>
<proteinExistence type="predicted"/>
<name>A0A9P9AYP8_9HYPO</name>
<dbReference type="AlphaFoldDB" id="A0A9P9AYP8"/>
<dbReference type="PANTHER" id="PTHR28229">
    <property type="entry name" value="TRANSLOCATION PROTEIN SEC66"/>
    <property type="match status" value="1"/>
</dbReference>
<evidence type="ECO:0000313" key="4">
    <source>
        <dbReference type="Proteomes" id="UP000777438"/>
    </source>
</evidence>
<keyword evidence="2" id="KW-0472">Membrane</keyword>
<feature type="region of interest" description="Disordered" evidence="1">
    <location>
        <begin position="195"/>
        <end position="230"/>
    </location>
</feature>
<gene>
    <name evidence="3" type="ORF">B0T10DRAFT_578835</name>
</gene>